<keyword evidence="5" id="KW-0539">Nucleus</keyword>
<dbReference type="EMBL" id="DS178276">
    <property type="protein sequence ID" value="EFP80760.2"/>
    <property type="molecule type" value="Genomic_DNA"/>
</dbReference>
<comment type="subcellular location">
    <subcellularLocation>
        <location evidence="1">Nucleus</location>
    </subcellularLocation>
</comment>
<dbReference type="KEGG" id="pgr:PGTG_06716"/>
<keyword evidence="4" id="KW-0862">Zinc</keyword>
<evidence type="ECO:0000313" key="7">
    <source>
        <dbReference type="EMBL" id="EFP80760.2"/>
    </source>
</evidence>
<reference key="1">
    <citation type="submission" date="2007-01" db="EMBL/GenBank/DDBJ databases">
        <title>The Genome Sequence of Puccinia graminis f. sp. tritici Strain CRL 75-36-700-3.</title>
        <authorList>
            <consortium name="The Broad Institute Genome Sequencing Platform"/>
            <person name="Birren B."/>
            <person name="Lander E."/>
            <person name="Galagan J."/>
            <person name="Nusbaum C."/>
            <person name="Devon K."/>
            <person name="Cuomo C."/>
            <person name="Jaffe D."/>
            <person name="Butler J."/>
            <person name="Alvarez P."/>
            <person name="Gnerre S."/>
            <person name="Grabherr M."/>
            <person name="Mauceli E."/>
            <person name="Brockman W."/>
            <person name="Young S."/>
            <person name="LaButti K."/>
            <person name="Sykes S."/>
            <person name="DeCaprio D."/>
            <person name="Crawford M."/>
            <person name="Koehrsen M."/>
            <person name="Engels R."/>
            <person name="Montgomery P."/>
            <person name="Pearson M."/>
            <person name="Howarth C."/>
            <person name="Larson L."/>
            <person name="White J."/>
            <person name="Zeng Q."/>
            <person name="Kodira C."/>
            <person name="Yandava C."/>
            <person name="Alvarado L."/>
            <person name="O'Leary S."/>
            <person name="Szabo L."/>
            <person name="Dean R."/>
            <person name="Schein J."/>
        </authorList>
    </citation>
    <scope>NUCLEOTIDE SEQUENCE</scope>
    <source>
        <strain>CRL 75-36-700-3</strain>
    </source>
</reference>
<evidence type="ECO:0000256" key="4">
    <source>
        <dbReference type="ARBA" id="ARBA00022833"/>
    </source>
</evidence>
<dbReference type="OrthoDB" id="2496852at2759"/>
<keyword evidence="8" id="KW-1185">Reference proteome</keyword>
<dbReference type="AlphaFoldDB" id="E3K8K9"/>
<evidence type="ECO:0000313" key="8">
    <source>
        <dbReference type="Proteomes" id="UP000008783"/>
    </source>
</evidence>
<dbReference type="InterPro" id="IPR052035">
    <property type="entry name" value="ZnF_BED_domain_contain"/>
</dbReference>
<dbReference type="VEuPathDB" id="FungiDB:PGTG_06716"/>
<evidence type="ECO:0000256" key="5">
    <source>
        <dbReference type="ARBA" id="ARBA00023242"/>
    </source>
</evidence>
<gene>
    <name evidence="7" type="ORF">PGTG_06716</name>
</gene>
<dbReference type="HOGENOM" id="CLU_009635_0_0_1"/>
<reference evidence="8" key="2">
    <citation type="journal article" date="2011" name="Proc. Natl. Acad. Sci. U.S.A.">
        <title>Obligate biotrophy features unraveled by the genomic analysis of rust fungi.</title>
        <authorList>
            <person name="Duplessis S."/>
            <person name="Cuomo C.A."/>
            <person name="Lin Y.-C."/>
            <person name="Aerts A."/>
            <person name="Tisserant E."/>
            <person name="Veneault-Fourrey C."/>
            <person name="Joly D.L."/>
            <person name="Hacquard S."/>
            <person name="Amselem J."/>
            <person name="Cantarel B.L."/>
            <person name="Chiu R."/>
            <person name="Coutinho P.M."/>
            <person name="Feau N."/>
            <person name="Field M."/>
            <person name="Frey P."/>
            <person name="Gelhaye E."/>
            <person name="Goldberg J."/>
            <person name="Grabherr M.G."/>
            <person name="Kodira C.D."/>
            <person name="Kohler A."/>
            <person name="Kuees U."/>
            <person name="Lindquist E.A."/>
            <person name="Lucas S.M."/>
            <person name="Mago R."/>
            <person name="Mauceli E."/>
            <person name="Morin E."/>
            <person name="Murat C."/>
            <person name="Pangilinan J.L."/>
            <person name="Park R."/>
            <person name="Pearson M."/>
            <person name="Quesneville H."/>
            <person name="Rouhier N."/>
            <person name="Sakthikumar S."/>
            <person name="Salamov A.A."/>
            <person name="Schmutz J."/>
            <person name="Selles B."/>
            <person name="Shapiro H."/>
            <person name="Tanguay P."/>
            <person name="Tuskan G.A."/>
            <person name="Henrissat B."/>
            <person name="Van de Peer Y."/>
            <person name="Rouze P."/>
            <person name="Ellis J.G."/>
            <person name="Dodds P.N."/>
            <person name="Schein J.E."/>
            <person name="Zhong S."/>
            <person name="Hamelin R.C."/>
            <person name="Grigoriev I.V."/>
            <person name="Szabo L.J."/>
            <person name="Martin F."/>
        </authorList>
    </citation>
    <scope>NUCLEOTIDE SEQUENCE [LARGE SCALE GENOMIC DNA]</scope>
    <source>
        <strain evidence="8">CRL 75-36-700-3 / race SCCL</strain>
    </source>
</reference>
<evidence type="ECO:0008006" key="9">
    <source>
        <dbReference type="Google" id="ProtNLM"/>
    </source>
</evidence>
<dbReference type="InParanoid" id="E3K8K9"/>
<protein>
    <recommendedName>
        <fullName evidence="9">hAT-like transposase RNase-H fold domain-containing protein</fullName>
    </recommendedName>
</protein>
<evidence type="ECO:0000256" key="3">
    <source>
        <dbReference type="ARBA" id="ARBA00022771"/>
    </source>
</evidence>
<feature type="region of interest" description="Disordered" evidence="6">
    <location>
        <begin position="85"/>
        <end position="141"/>
    </location>
</feature>
<keyword evidence="3" id="KW-0863">Zinc-finger</keyword>
<keyword evidence="2" id="KW-0479">Metal-binding</keyword>
<dbReference type="PANTHER" id="PTHR46481:SF10">
    <property type="entry name" value="ZINC FINGER BED DOMAIN-CONTAINING PROTEIN 39"/>
    <property type="match status" value="1"/>
</dbReference>
<name>E3K8K9_PUCGT</name>
<dbReference type="PANTHER" id="PTHR46481">
    <property type="entry name" value="ZINC FINGER BED DOMAIN-CONTAINING PROTEIN 4"/>
    <property type="match status" value="1"/>
</dbReference>
<accession>E3K8K9</accession>
<dbReference type="GO" id="GO:0005634">
    <property type="term" value="C:nucleus"/>
    <property type="evidence" value="ECO:0007669"/>
    <property type="project" value="UniProtKB-SubCell"/>
</dbReference>
<evidence type="ECO:0000256" key="6">
    <source>
        <dbReference type="SAM" id="MobiDB-lite"/>
    </source>
</evidence>
<evidence type="ECO:0000256" key="2">
    <source>
        <dbReference type="ARBA" id="ARBA00022723"/>
    </source>
</evidence>
<sequence length="407" mass="46029">MAKRMCDLLVGNKGYQPGSWDPTSMHIRCFCHKLALIVNVGLQALSLKILPPKKEKASVLGFFPVLGRMVEEDEQDLGVQDLPVDVEGAKKTSPPINLAIDSNSDYGNADDKTSDKGPEESEKIDSDHETTSAAHLRHAKTTKLKELTEELDVVIKQITRSAAQRSNFDLTAQKLNVKVAPLIAGYGIRWNIRYQSHHKAIEAREVIDQILKDNQQHNSSEIFSNAYFSPRDWKELDNLNCELEVYSKLTSEMEGNSLTGTHVLPKYLELKESLTTKIEASAETSSLYPMYQAMLKRVDKYLNKAMECDTLVIATILHPCYRMHIFELAFGTESDEAVNCLKRLQKEYDQTKENIESNKPPENTNEIVEVEKPSTSLPGSLMARLPVWPQKWANEKKILSRTRSKHT</sequence>
<dbReference type="GO" id="GO:0008270">
    <property type="term" value="F:zinc ion binding"/>
    <property type="evidence" value="ECO:0007669"/>
    <property type="project" value="UniProtKB-KW"/>
</dbReference>
<organism evidence="7 8">
    <name type="scientific">Puccinia graminis f. sp. tritici (strain CRL 75-36-700-3 / race SCCL)</name>
    <name type="common">Black stem rust fungus</name>
    <dbReference type="NCBI Taxonomy" id="418459"/>
    <lineage>
        <taxon>Eukaryota</taxon>
        <taxon>Fungi</taxon>
        <taxon>Dikarya</taxon>
        <taxon>Basidiomycota</taxon>
        <taxon>Pucciniomycotina</taxon>
        <taxon>Pucciniomycetes</taxon>
        <taxon>Pucciniales</taxon>
        <taxon>Pucciniaceae</taxon>
        <taxon>Puccinia</taxon>
    </lineage>
</organism>
<dbReference type="InterPro" id="IPR012337">
    <property type="entry name" value="RNaseH-like_sf"/>
</dbReference>
<dbReference type="Proteomes" id="UP000008783">
    <property type="component" value="Unassembled WGS sequence"/>
</dbReference>
<evidence type="ECO:0000256" key="1">
    <source>
        <dbReference type="ARBA" id="ARBA00004123"/>
    </source>
</evidence>
<dbReference type="GeneID" id="10539780"/>
<dbReference type="SUPFAM" id="SSF53098">
    <property type="entry name" value="Ribonuclease H-like"/>
    <property type="match status" value="1"/>
</dbReference>
<feature type="compositionally biased region" description="Basic and acidic residues" evidence="6">
    <location>
        <begin position="109"/>
        <end position="130"/>
    </location>
</feature>
<proteinExistence type="predicted"/>
<dbReference type="RefSeq" id="XP_003325179.2">
    <property type="nucleotide sequence ID" value="XM_003325131.2"/>
</dbReference>